<gene>
    <name evidence="2" type="ORF">L484_000281</name>
</gene>
<sequence length="132" mass="14660">MWRRPNIFLGIKSLQTKLPSPRFQVEVVLVYYNGTVPTTPNAESTTKKSDEGSQSAPSTVEGVPTAPKPTKDSGTQEKHDVFSDSEAKEGSDSIRNRRRAILTRKERIPSELGDAQSRHGRAGFHPNLDRVM</sequence>
<evidence type="ECO:0000256" key="1">
    <source>
        <dbReference type="SAM" id="MobiDB-lite"/>
    </source>
</evidence>
<accession>W9T2G7</accession>
<protein>
    <submittedName>
        <fullName evidence="2">Uncharacterized protein</fullName>
    </submittedName>
</protein>
<dbReference type="AlphaFoldDB" id="W9T2G7"/>
<proteinExistence type="predicted"/>
<reference evidence="3" key="1">
    <citation type="submission" date="2013-01" db="EMBL/GenBank/DDBJ databases">
        <title>Draft Genome Sequence of a Mulberry Tree, Morus notabilis C.K. Schneid.</title>
        <authorList>
            <person name="He N."/>
            <person name="Zhao S."/>
        </authorList>
    </citation>
    <scope>NUCLEOTIDE SEQUENCE</scope>
</reference>
<name>W9T2G7_9ROSA</name>
<evidence type="ECO:0000313" key="3">
    <source>
        <dbReference type="Proteomes" id="UP000030645"/>
    </source>
</evidence>
<feature type="compositionally biased region" description="Basic and acidic residues" evidence="1">
    <location>
        <begin position="69"/>
        <end position="95"/>
    </location>
</feature>
<dbReference type="STRING" id="981085.W9T2G7"/>
<feature type="region of interest" description="Disordered" evidence="1">
    <location>
        <begin position="35"/>
        <end position="132"/>
    </location>
</feature>
<keyword evidence="3" id="KW-1185">Reference proteome</keyword>
<dbReference type="EMBL" id="KE624286">
    <property type="protein sequence ID" value="EXC47165.1"/>
    <property type="molecule type" value="Genomic_DNA"/>
</dbReference>
<organism evidence="2 3">
    <name type="scientific">Morus notabilis</name>
    <dbReference type="NCBI Taxonomy" id="981085"/>
    <lineage>
        <taxon>Eukaryota</taxon>
        <taxon>Viridiplantae</taxon>
        <taxon>Streptophyta</taxon>
        <taxon>Embryophyta</taxon>
        <taxon>Tracheophyta</taxon>
        <taxon>Spermatophyta</taxon>
        <taxon>Magnoliopsida</taxon>
        <taxon>eudicotyledons</taxon>
        <taxon>Gunneridae</taxon>
        <taxon>Pentapetalae</taxon>
        <taxon>rosids</taxon>
        <taxon>fabids</taxon>
        <taxon>Rosales</taxon>
        <taxon>Moraceae</taxon>
        <taxon>Moreae</taxon>
        <taxon>Morus</taxon>
    </lineage>
</organism>
<dbReference type="Proteomes" id="UP000030645">
    <property type="component" value="Unassembled WGS sequence"/>
</dbReference>
<feature type="compositionally biased region" description="Polar residues" evidence="1">
    <location>
        <begin position="35"/>
        <end position="44"/>
    </location>
</feature>
<evidence type="ECO:0000313" key="2">
    <source>
        <dbReference type="EMBL" id="EXC47165.1"/>
    </source>
</evidence>
<dbReference type="eggNOG" id="KOG2283">
    <property type="taxonomic scope" value="Eukaryota"/>
</dbReference>